<comment type="caution">
    <text evidence="1">The sequence shown here is derived from an EMBL/GenBank/DDBJ whole genome shotgun (WGS) entry which is preliminary data.</text>
</comment>
<proteinExistence type="predicted"/>
<reference evidence="1" key="1">
    <citation type="submission" date="2020-10" db="EMBL/GenBank/DDBJ databases">
        <authorList>
            <person name="Han B."/>
            <person name="Lu T."/>
            <person name="Zhao Q."/>
            <person name="Huang X."/>
            <person name="Zhao Y."/>
        </authorList>
    </citation>
    <scope>NUCLEOTIDE SEQUENCE</scope>
</reference>
<dbReference type="Proteomes" id="UP000604825">
    <property type="component" value="Unassembled WGS sequence"/>
</dbReference>
<gene>
    <name evidence="1" type="ORF">NCGR_LOCUS40347</name>
</gene>
<name>A0A811QH63_9POAL</name>
<protein>
    <submittedName>
        <fullName evidence="1">Uncharacterized protein</fullName>
    </submittedName>
</protein>
<organism evidence="1 2">
    <name type="scientific">Miscanthus lutarioriparius</name>
    <dbReference type="NCBI Taxonomy" id="422564"/>
    <lineage>
        <taxon>Eukaryota</taxon>
        <taxon>Viridiplantae</taxon>
        <taxon>Streptophyta</taxon>
        <taxon>Embryophyta</taxon>
        <taxon>Tracheophyta</taxon>
        <taxon>Spermatophyta</taxon>
        <taxon>Magnoliopsida</taxon>
        <taxon>Liliopsida</taxon>
        <taxon>Poales</taxon>
        <taxon>Poaceae</taxon>
        <taxon>PACMAD clade</taxon>
        <taxon>Panicoideae</taxon>
        <taxon>Andropogonodae</taxon>
        <taxon>Andropogoneae</taxon>
        <taxon>Saccharinae</taxon>
        <taxon>Miscanthus</taxon>
    </lineage>
</organism>
<evidence type="ECO:0000313" key="2">
    <source>
        <dbReference type="Proteomes" id="UP000604825"/>
    </source>
</evidence>
<evidence type="ECO:0000313" key="1">
    <source>
        <dbReference type="EMBL" id="CAD6256851.1"/>
    </source>
</evidence>
<accession>A0A811QH63</accession>
<dbReference type="EMBL" id="CAJGYO010000010">
    <property type="protein sequence ID" value="CAD6256851.1"/>
    <property type="molecule type" value="Genomic_DNA"/>
</dbReference>
<keyword evidence="2" id="KW-1185">Reference proteome</keyword>
<sequence length="97" mass="10960">MDGLFGTVDEKLVHGVNWAPDSCDEEEEDQQESPVPEKLVRGVNWAPDSCVEEEEDQQEIAPAEEDDADVFHALMQLASTEFEFRLIDHCNSLLNLI</sequence>
<dbReference type="AlphaFoldDB" id="A0A811QH63"/>